<dbReference type="InterPro" id="IPR036279">
    <property type="entry name" value="5-3_exonuclease_C_sf"/>
</dbReference>
<dbReference type="Pfam" id="PF01367">
    <property type="entry name" value="5_3_exonuc"/>
    <property type="match status" value="1"/>
</dbReference>
<dbReference type="SMART" id="SM00475">
    <property type="entry name" value="53EXOc"/>
    <property type="match status" value="1"/>
</dbReference>
<dbReference type="Gene3D" id="3.40.50.1010">
    <property type="entry name" value="5'-nuclease"/>
    <property type="match status" value="1"/>
</dbReference>
<dbReference type="GO" id="GO:0033567">
    <property type="term" value="P:DNA replication, Okazaki fragment processing"/>
    <property type="evidence" value="ECO:0007669"/>
    <property type="project" value="InterPro"/>
</dbReference>
<evidence type="ECO:0000256" key="3">
    <source>
        <dbReference type="ARBA" id="ARBA00023125"/>
    </source>
</evidence>
<dbReference type="SUPFAM" id="SSF47807">
    <property type="entry name" value="5' to 3' exonuclease, C-terminal subdomain"/>
    <property type="match status" value="1"/>
</dbReference>
<dbReference type="PANTHER" id="PTHR42646:SF2">
    <property type="entry name" value="5'-3' EXONUCLEASE FAMILY PROTEIN"/>
    <property type="match status" value="1"/>
</dbReference>
<protein>
    <submittedName>
        <fullName evidence="5">Unannotated protein</fullName>
    </submittedName>
</protein>
<dbReference type="CDD" id="cd09859">
    <property type="entry name" value="PIN_53EXO"/>
    <property type="match status" value="1"/>
</dbReference>
<dbReference type="SMART" id="SM00279">
    <property type="entry name" value="HhH2"/>
    <property type="match status" value="1"/>
</dbReference>
<evidence type="ECO:0000256" key="2">
    <source>
        <dbReference type="ARBA" id="ARBA00022801"/>
    </source>
</evidence>
<evidence type="ECO:0000259" key="4">
    <source>
        <dbReference type="SMART" id="SM00475"/>
    </source>
</evidence>
<accession>A0A6J6EPW1</accession>
<dbReference type="InterPro" id="IPR038969">
    <property type="entry name" value="FEN"/>
</dbReference>
<keyword evidence="1" id="KW-0540">Nuclease</keyword>
<name>A0A6J6EPW1_9ZZZZ</name>
<keyword evidence="3" id="KW-0238">DNA-binding</keyword>
<dbReference type="GO" id="GO:0008409">
    <property type="term" value="F:5'-3' exonuclease activity"/>
    <property type="evidence" value="ECO:0007669"/>
    <property type="project" value="InterPro"/>
</dbReference>
<dbReference type="InterPro" id="IPR029060">
    <property type="entry name" value="PIN-like_dom_sf"/>
</dbReference>
<dbReference type="CDD" id="cd09898">
    <property type="entry name" value="H3TH_53EXO"/>
    <property type="match status" value="1"/>
</dbReference>
<dbReference type="InterPro" id="IPR020046">
    <property type="entry name" value="5-3_exonucl_a-hlix_arch_N"/>
</dbReference>
<dbReference type="AlphaFoldDB" id="A0A6J6EPW1"/>
<dbReference type="Gene3D" id="1.10.150.20">
    <property type="entry name" value="5' to 3' exonuclease, C-terminal subdomain"/>
    <property type="match status" value="1"/>
</dbReference>
<dbReference type="EMBL" id="CAEZTU010000029">
    <property type="protein sequence ID" value="CAB4578641.1"/>
    <property type="molecule type" value="Genomic_DNA"/>
</dbReference>
<evidence type="ECO:0000313" key="5">
    <source>
        <dbReference type="EMBL" id="CAB4578641.1"/>
    </source>
</evidence>
<gene>
    <name evidence="5" type="ORF">UFOPK1740_00741</name>
</gene>
<dbReference type="GO" id="GO:0003677">
    <property type="term" value="F:DNA binding"/>
    <property type="evidence" value="ECO:0007669"/>
    <property type="project" value="UniProtKB-KW"/>
</dbReference>
<feature type="domain" description="5'-3' exonuclease" evidence="4">
    <location>
        <begin position="6"/>
        <end position="271"/>
    </location>
</feature>
<dbReference type="SUPFAM" id="SSF88723">
    <property type="entry name" value="PIN domain-like"/>
    <property type="match status" value="1"/>
</dbReference>
<sequence>MPNKFEYIAIDLSSLAYRSFYGLPDSIKSVDGRPVNAIKGYLDAMNRFLKMYGTKNIVHAIDENWRPEWRVDLLPQYKLHRVEEDDQELVPDDLDFQLEILPEILNDLGMKVLGHKIAEADDVLATLCNLYENVVVITGDRDLLQLIDDKKNNAVHMLGKDGGALFVESEVRSKYGVRADQYIAFSVLKGDASDGLPGLKGIGEKTASKLINDFESLEGIINAAKSEHPNISAKTKISILESQNYIKRAISVVTLKKDLDLKISEDRNSLSLEQVREKYENLKIGNQIDEFFKLSKSVS</sequence>
<organism evidence="5">
    <name type="scientific">freshwater metagenome</name>
    <dbReference type="NCBI Taxonomy" id="449393"/>
    <lineage>
        <taxon>unclassified sequences</taxon>
        <taxon>metagenomes</taxon>
        <taxon>ecological metagenomes</taxon>
    </lineage>
</organism>
<dbReference type="InterPro" id="IPR020045">
    <property type="entry name" value="DNA_polI_H3TH"/>
</dbReference>
<dbReference type="Pfam" id="PF02739">
    <property type="entry name" value="5_3_exonuc_N"/>
    <property type="match status" value="1"/>
</dbReference>
<reference evidence="5" key="1">
    <citation type="submission" date="2020-05" db="EMBL/GenBank/DDBJ databases">
        <authorList>
            <person name="Chiriac C."/>
            <person name="Salcher M."/>
            <person name="Ghai R."/>
            <person name="Kavagutti S V."/>
        </authorList>
    </citation>
    <scope>NUCLEOTIDE SEQUENCE</scope>
</reference>
<proteinExistence type="predicted"/>
<dbReference type="InterPro" id="IPR002421">
    <property type="entry name" value="5-3_exonuclease"/>
</dbReference>
<dbReference type="PANTHER" id="PTHR42646">
    <property type="entry name" value="FLAP ENDONUCLEASE XNI"/>
    <property type="match status" value="1"/>
</dbReference>
<dbReference type="GO" id="GO:0017108">
    <property type="term" value="F:5'-flap endonuclease activity"/>
    <property type="evidence" value="ECO:0007669"/>
    <property type="project" value="InterPro"/>
</dbReference>
<keyword evidence="2" id="KW-0378">Hydrolase</keyword>
<evidence type="ECO:0000256" key="1">
    <source>
        <dbReference type="ARBA" id="ARBA00022722"/>
    </source>
</evidence>
<dbReference type="InterPro" id="IPR008918">
    <property type="entry name" value="HhH2"/>
</dbReference>